<sequence>MKLAELKSEFHHLIDQIDDSEMLSQFYDVITQSLQPKNSGWQALTTQQQDILTAYEESEDESDLISLSALKSKYKECDHPCHLEL</sequence>
<proteinExistence type="predicted"/>
<evidence type="ECO:0000313" key="2">
    <source>
        <dbReference type="Proteomes" id="UP000548326"/>
    </source>
</evidence>
<name>A0A841JV93_9SPHI</name>
<dbReference type="AlphaFoldDB" id="A0A841JV93"/>
<protein>
    <submittedName>
        <fullName evidence="1">Uncharacterized protein</fullName>
    </submittedName>
</protein>
<accession>A0A841JV93</accession>
<organism evidence="1 2">
    <name type="scientific">Mucilaginibacter lappiensis</name>
    <dbReference type="NCBI Taxonomy" id="354630"/>
    <lineage>
        <taxon>Bacteria</taxon>
        <taxon>Pseudomonadati</taxon>
        <taxon>Bacteroidota</taxon>
        <taxon>Sphingobacteriia</taxon>
        <taxon>Sphingobacteriales</taxon>
        <taxon>Sphingobacteriaceae</taxon>
        <taxon>Mucilaginibacter</taxon>
    </lineage>
</organism>
<comment type="caution">
    <text evidence="1">The sequence shown here is derived from an EMBL/GenBank/DDBJ whole genome shotgun (WGS) entry which is preliminary data.</text>
</comment>
<reference evidence="1 2" key="1">
    <citation type="submission" date="2020-08" db="EMBL/GenBank/DDBJ databases">
        <title>Genomic Encyclopedia of Type Strains, Phase IV (KMG-V): Genome sequencing to study the core and pangenomes of soil and plant-associated prokaryotes.</title>
        <authorList>
            <person name="Whitman W."/>
        </authorList>
    </citation>
    <scope>NUCLEOTIDE SEQUENCE [LARGE SCALE GENOMIC DNA]</scope>
    <source>
        <strain evidence="1 2">MP601</strain>
    </source>
</reference>
<dbReference type="RefSeq" id="WP_183590145.1">
    <property type="nucleotide sequence ID" value="NZ_JACHCA010000030.1"/>
</dbReference>
<evidence type="ECO:0000313" key="1">
    <source>
        <dbReference type="EMBL" id="MBB6131731.1"/>
    </source>
</evidence>
<gene>
    <name evidence="1" type="ORF">HDF22_005884</name>
</gene>
<dbReference type="Proteomes" id="UP000548326">
    <property type="component" value="Unassembled WGS sequence"/>
</dbReference>
<dbReference type="EMBL" id="JACHCA010000030">
    <property type="protein sequence ID" value="MBB6131731.1"/>
    <property type="molecule type" value="Genomic_DNA"/>
</dbReference>